<dbReference type="PANTHER" id="PTHR24055">
    <property type="entry name" value="MITOGEN-ACTIVATED PROTEIN KINASE"/>
    <property type="match status" value="1"/>
</dbReference>
<evidence type="ECO:0000256" key="4">
    <source>
        <dbReference type="ARBA" id="ARBA00022777"/>
    </source>
</evidence>
<dbReference type="AlphaFoldDB" id="A0A0M0JBS9"/>
<evidence type="ECO:0000256" key="6">
    <source>
        <dbReference type="PROSITE-ProRule" id="PRU10141"/>
    </source>
</evidence>
<protein>
    <submittedName>
        <fullName evidence="8">Mitogen-activated protein</fullName>
    </submittedName>
</protein>
<dbReference type="SMART" id="SM00220">
    <property type="entry name" value="S_TKc"/>
    <property type="match status" value="1"/>
</dbReference>
<dbReference type="PROSITE" id="PS00107">
    <property type="entry name" value="PROTEIN_KINASE_ATP"/>
    <property type="match status" value="1"/>
</dbReference>
<evidence type="ECO:0000313" key="8">
    <source>
        <dbReference type="EMBL" id="KOO24019.1"/>
    </source>
</evidence>
<dbReference type="InterPro" id="IPR017441">
    <property type="entry name" value="Protein_kinase_ATP_BS"/>
</dbReference>
<feature type="binding site" evidence="6">
    <location>
        <position position="67"/>
    </location>
    <ligand>
        <name>ATP</name>
        <dbReference type="ChEBI" id="CHEBI:30616"/>
    </ligand>
</feature>
<dbReference type="OrthoDB" id="192887at2759"/>
<dbReference type="FunFam" id="3.30.200.20:FF:000046">
    <property type="entry name" value="Mitogen-activated protein kinase"/>
    <property type="match status" value="1"/>
</dbReference>
<dbReference type="Pfam" id="PF00069">
    <property type="entry name" value="Pkinase"/>
    <property type="match status" value="2"/>
</dbReference>
<dbReference type="InterPro" id="IPR050117">
    <property type="entry name" value="MAPK"/>
</dbReference>
<dbReference type="InterPro" id="IPR000719">
    <property type="entry name" value="Prot_kinase_dom"/>
</dbReference>
<keyword evidence="3 6" id="KW-0547">Nucleotide-binding</keyword>
<dbReference type="PROSITE" id="PS50011">
    <property type="entry name" value="PROTEIN_KINASE_DOM"/>
    <property type="match status" value="1"/>
</dbReference>
<dbReference type="InterPro" id="IPR011009">
    <property type="entry name" value="Kinase-like_dom_sf"/>
</dbReference>
<dbReference type="GO" id="GO:0005524">
    <property type="term" value="F:ATP binding"/>
    <property type="evidence" value="ECO:0007669"/>
    <property type="project" value="UniProtKB-UniRule"/>
</dbReference>
<gene>
    <name evidence="8" type="ORF">Ctob_001584</name>
</gene>
<dbReference type="EMBL" id="JWZX01003134">
    <property type="protein sequence ID" value="KOO24019.1"/>
    <property type="molecule type" value="Genomic_DNA"/>
</dbReference>
<proteinExistence type="predicted"/>
<dbReference type="Gene3D" id="1.10.510.10">
    <property type="entry name" value="Transferase(Phosphotransferase) domain 1"/>
    <property type="match status" value="2"/>
</dbReference>
<evidence type="ECO:0000256" key="1">
    <source>
        <dbReference type="ARBA" id="ARBA00022527"/>
    </source>
</evidence>
<feature type="domain" description="Protein kinase" evidence="7">
    <location>
        <begin position="38"/>
        <end position="411"/>
    </location>
</feature>
<dbReference type="SUPFAM" id="SSF56112">
    <property type="entry name" value="Protein kinase-like (PK-like)"/>
    <property type="match status" value="1"/>
</dbReference>
<keyword evidence="1" id="KW-0723">Serine/threonine-protein kinase</keyword>
<evidence type="ECO:0000313" key="9">
    <source>
        <dbReference type="Proteomes" id="UP000037460"/>
    </source>
</evidence>
<dbReference type="GO" id="GO:0004674">
    <property type="term" value="F:protein serine/threonine kinase activity"/>
    <property type="evidence" value="ECO:0007669"/>
    <property type="project" value="UniProtKB-KW"/>
</dbReference>
<comment type="caution">
    <text evidence="8">The sequence shown here is derived from an EMBL/GenBank/DDBJ whole genome shotgun (WGS) entry which is preliminary data.</text>
</comment>
<sequence length="482" mass="52971">MFPCNDARVNEAPNLFMASEAELKAFWSGADRAVQKDYTNVKLIGSGAYSVVARAVETATGETVAIKRISEVFYDAQEAKKVLREIRLLRDFHHPNVISLRGLAMPANIETFDDIFMITEFMESDMRRIIKSKQSLEVNKVRSFMAQLCAGLTHVHAISGIHRDLKPANILVSTGKVTPATPFGVVRLCDFGLARVDSNPRYAKRLEETSTQVDNAMEDAAEGVSGGGDAAAEPPPLKAKPPPLRAQMTFYVVTRWYRAPEVILRQKYGAAIDMWAVGCIFKELLELTPQSHLRTGALFPGRYCIPFSFDDEQRERQRYDQLAVIARILGDPTSAELAGYSAEAVEEVRNVCAKEALSSLGDEERSLEVDAKLRDACPSASPDEIALLKALLEIDPAKRPSAAAALGFAYFGALPAVEAPCVTAMASEEEAARVKSAFAFEDEDLGKNELRILLANDLFRFREEHGEHDVPDFGVPGALDIS</sequence>
<accession>A0A0M0JBS9</accession>
<keyword evidence="2" id="KW-0808">Transferase</keyword>
<evidence type="ECO:0000256" key="5">
    <source>
        <dbReference type="ARBA" id="ARBA00022840"/>
    </source>
</evidence>
<evidence type="ECO:0000256" key="3">
    <source>
        <dbReference type="ARBA" id="ARBA00022741"/>
    </source>
</evidence>
<dbReference type="Gene3D" id="3.30.200.20">
    <property type="entry name" value="Phosphorylase Kinase, domain 1"/>
    <property type="match status" value="2"/>
</dbReference>
<organism evidence="8 9">
    <name type="scientific">Chrysochromulina tobinii</name>
    <dbReference type="NCBI Taxonomy" id="1460289"/>
    <lineage>
        <taxon>Eukaryota</taxon>
        <taxon>Haptista</taxon>
        <taxon>Haptophyta</taxon>
        <taxon>Prymnesiophyceae</taxon>
        <taxon>Prymnesiales</taxon>
        <taxon>Chrysochromulinaceae</taxon>
        <taxon>Chrysochromulina</taxon>
    </lineage>
</organism>
<reference evidence="9" key="1">
    <citation type="journal article" date="2015" name="PLoS Genet.">
        <title>Genome Sequence and Transcriptome Analyses of Chrysochromulina tobin: Metabolic Tools for Enhanced Algal Fitness in the Prominent Order Prymnesiales (Haptophyceae).</title>
        <authorList>
            <person name="Hovde B.T."/>
            <person name="Deodato C.R."/>
            <person name="Hunsperger H.M."/>
            <person name="Ryken S.A."/>
            <person name="Yost W."/>
            <person name="Jha R.K."/>
            <person name="Patterson J."/>
            <person name="Monnat R.J. Jr."/>
            <person name="Barlow S.B."/>
            <person name="Starkenburg S.R."/>
            <person name="Cattolico R.A."/>
        </authorList>
    </citation>
    <scope>NUCLEOTIDE SEQUENCE</scope>
    <source>
        <strain evidence="9">CCMP291</strain>
    </source>
</reference>
<keyword evidence="9" id="KW-1185">Reference proteome</keyword>
<keyword evidence="4" id="KW-0418">Kinase</keyword>
<keyword evidence="5 6" id="KW-0067">ATP-binding</keyword>
<dbReference type="Proteomes" id="UP000037460">
    <property type="component" value="Unassembled WGS sequence"/>
</dbReference>
<name>A0A0M0JBS9_9EUKA</name>
<evidence type="ECO:0000256" key="2">
    <source>
        <dbReference type="ARBA" id="ARBA00022679"/>
    </source>
</evidence>
<evidence type="ECO:0000259" key="7">
    <source>
        <dbReference type="PROSITE" id="PS50011"/>
    </source>
</evidence>